<dbReference type="RefSeq" id="XP_034010526.1">
    <property type="nucleotide sequence ID" value="XM_034157589.1"/>
</dbReference>
<dbReference type="NCBIfam" id="TIGR01297">
    <property type="entry name" value="CDF"/>
    <property type="match status" value="1"/>
</dbReference>
<dbReference type="InterPro" id="IPR027469">
    <property type="entry name" value="Cation_efflux_TMD_sf"/>
</dbReference>
<dbReference type="VEuPathDB" id="FungiDB:DIURU_004689"/>
<feature type="region of interest" description="Disordered" evidence="6">
    <location>
        <begin position="1"/>
        <end position="55"/>
    </location>
</feature>
<dbReference type="EMBL" id="SWFT01000146">
    <property type="protein sequence ID" value="KAA8898405.1"/>
    <property type="molecule type" value="Genomic_DNA"/>
</dbReference>
<evidence type="ECO:0000256" key="1">
    <source>
        <dbReference type="ARBA" id="ARBA00004141"/>
    </source>
</evidence>
<dbReference type="OrthoDB" id="78296at2759"/>
<evidence type="ECO:0000256" key="6">
    <source>
        <dbReference type="SAM" id="MobiDB-lite"/>
    </source>
</evidence>
<dbReference type="GO" id="GO:0098771">
    <property type="term" value="P:inorganic ion homeostasis"/>
    <property type="evidence" value="ECO:0007669"/>
    <property type="project" value="UniProtKB-ARBA"/>
</dbReference>
<comment type="subcellular location">
    <subcellularLocation>
        <location evidence="1">Membrane</location>
        <topology evidence="1">Multi-pass membrane protein</topology>
    </subcellularLocation>
</comment>
<evidence type="ECO:0000259" key="8">
    <source>
        <dbReference type="Pfam" id="PF01545"/>
    </source>
</evidence>
<accession>A0A642UKH5</accession>
<evidence type="ECO:0000256" key="4">
    <source>
        <dbReference type="ARBA" id="ARBA00022989"/>
    </source>
</evidence>
<feature type="transmembrane region" description="Helical" evidence="7">
    <location>
        <begin position="433"/>
        <end position="452"/>
    </location>
</feature>
<dbReference type="InterPro" id="IPR002524">
    <property type="entry name" value="Cation_efflux"/>
</dbReference>
<dbReference type="InterPro" id="IPR050291">
    <property type="entry name" value="CDF_Transporter"/>
</dbReference>
<keyword evidence="4 7" id="KW-1133">Transmembrane helix</keyword>
<feature type="transmembrane region" description="Helical" evidence="7">
    <location>
        <begin position="292"/>
        <end position="313"/>
    </location>
</feature>
<keyword evidence="10" id="KW-1185">Reference proteome</keyword>
<gene>
    <name evidence="9" type="ORF">DIURU_004689</name>
</gene>
<dbReference type="GeneID" id="54783340"/>
<evidence type="ECO:0000313" key="10">
    <source>
        <dbReference type="Proteomes" id="UP000449547"/>
    </source>
</evidence>
<feature type="transmembrane region" description="Helical" evidence="7">
    <location>
        <begin position="334"/>
        <end position="354"/>
    </location>
</feature>
<evidence type="ECO:0000256" key="5">
    <source>
        <dbReference type="ARBA" id="ARBA00023136"/>
    </source>
</evidence>
<evidence type="ECO:0000313" key="9">
    <source>
        <dbReference type="EMBL" id="KAA8898405.1"/>
    </source>
</evidence>
<dbReference type="FunFam" id="1.20.1510.10:FF:000005">
    <property type="entry name" value="Putative Cation diffusion facilitator 1"/>
    <property type="match status" value="1"/>
</dbReference>
<comment type="caution">
    <text evidence="9">The sequence shown here is derived from an EMBL/GenBank/DDBJ whole genome shotgun (WGS) entry which is preliminary data.</text>
</comment>
<dbReference type="SUPFAM" id="SSF161111">
    <property type="entry name" value="Cation efflux protein transmembrane domain-like"/>
    <property type="match status" value="1"/>
</dbReference>
<keyword evidence="2" id="KW-0813">Transport</keyword>
<evidence type="ECO:0000256" key="3">
    <source>
        <dbReference type="ARBA" id="ARBA00022692"/>
    </source>
</evidence>
<protein>
    <recommendedName>
        <fullName evidence="8">Cation efflux protein transmembrane domain-containing protein</fullName>
    </recommendedName>
</protein>
<dbReference type="GO" id="GO:0030003">
    <property type="term" value="P:intracellular monoatomic cation homeostasis"/>
    <property type="evidence" value="ECO:0007669"/>
    <property type="project" value="UniProtKB-ARBA"/>
</dbReference>
<feature type="compositionally biased region" description="Basic and acidic residues" evidence="6">
    <location>
        <begin position="38"/>
        <end position="55"/>
    </location>
</feature>
<reference evidence="9 10" key="1">
    <citation type="submission" date="2019-07" db="EMBL/GenBank/DDBJ databases">
        <title>Genome assembly of two rare yeast pathogens: Diutina rugosa and Trichomonascus ciferrii.</title>
        <authorList>
            <person name="Mixao V."/>
            <person name="Saus E."/>
            <person name="Hansen A."/>
            <person name="Lass-Flor C."/>
            <person name="Gabaldon T."/>
        </authorList>
    </citation>
    <scope>NUCLEOTIDE SEQUENCE [LARGE SCALE GENOMIC DNA]</scope>
    <source>
        <strain evidence="9 10">CBS 613</strain>
    </source>
</reference>
<evidence type="ECO:0000256" key="2">
    <source>
        <dbReference type="ARBA" id="ARBA00022448"/>
    </source>
</evidence>
<dbReference type="PANTHER" id="PTHR43840">
    <property type="entry name" value="MITOCHONDRIAL METAL TRANSPORTER 1-RELATED"/>
    <property type="match status" value="1"/>
</dbReference>
<feature type="domain" description="Cation efflux protein transmembrane" evidence="8">
    <location>
        <begin position="266"/>
        <end position="463"/>
    </location>
</feature>
<dbReference type="SUPFAM" id="SSF160240">
    <property type="entry name" value="Cation efflux protein cytoplasmic domain-like"/>
    <property type="match status" value="1"/>
</dbReference>
<dbReference type="GO" id="GO:0008324">
    <property type="term" value="F:monoatomic cation transmembrane transporter activity"/>
    <property type="evidence" value="ECO:0007669"/>
    <property type="project" value="InterPro"/>
</dbReference>
<feature type="region of interest" description="Disordered" evidence="6">
    <location>
        <begin position="211"/>
        <end position="234"/>
    </location>
</feature>
<keyword evidence="5 7" id="KW-0472">Membrane</keyword>
<dbReference type="AlphaFoldDB" id="A0A642UKH5"/>
<dbReference type="Pfam" id="PF01545">
    <property type="entry name" value="Cation_efflux"/>
    <property type="match status" value="1"/>
</dbReference>
<dbReference type="InterPro" id="IPR036837">
    <property type="entry name" value="Cation_efflux_CTD_sf"/>
</dbReference>
<keyword evidence="3 7" id="KW-0812">Transmembrane</keyword>
<dbReference type="PANTHER" id="PTHR43840:SF4">
    <property type="entry name" value="CDF DIVALENT METAL CATION TRANSPORTER (EUROFUNG)"/>
    <property type="match status" value="1"/>
</dbReference>
<organism evidence="9 10">
    <name type="scientific">Diutina rugosa</name>
    <name type="common">Yeast</name>
    <name type="synonym">Candida rugosa</name>
    <dbReference type="NCBI Taxonomy" id="5481"/>
    <lineage>
        <taxon>Eukaryota</taxon>
        <taxon>Fungi</taxon>
        <taxon>Dikarya</taxon>
        <taxon>Ascomycota</taxon>
        <taxon>Saccharomycotina</taxon>
        <taxon>Pichiomycetes</taxon>
        <taxon>Debaryomycetaceae</taxon>
        <taxon>Diutina</taxon>
    </lineage>
</organism>
<dbReference type="InterPro" id="IPR058533">
    <property type="entry name" value="Cation_efflux_TM"/>
</dbReference>
<name>A0A642UKH5_DIURU</name>
<dbReference type="Gene3D" id="3.30.70.1350">
    <property type="entry name" value="Cation efflux protein, cytoplasmic domain"/>
    <property type="match status" value="1"/>
</dbReference>
<dbReference type="OMA" id="ATREYYI"/>
<dbReference type="GO" id="GO:0016020">
    <property type="term" value="C:membrane"/>
    <property type="evidence" value="ECO:0007669"/>
    <property type="project" value="UniProtKB-SubCell"/>
</dbReference>
<sequence length="558" mass="63563">MVSTDREEPQPYSGPYTNSHYAARAHNEGSRLLGATYNDERHRSRERRDHSVPRYRDMSTGRYRYRELDTSDRVWGYGGASERRRSATDLTSMAPNKPLFQRLLSHHYSVSNPSAIDPNAEDSFVMDDASVYSQPSLMRPQKLIGHYKRLADWQEFTRDIYEVPAATREYYIEQNSLIERYCEIDNFLDHGHIHYDTLQNYETQDDLTPVFEHDNEDADGDKSPQQQKGKRTKAAPLPVDAEGGILAHHYLGFNEKEEHSAVVLAIIVNFAINIILLIGKIVVALLTNSISMVASLVDSVLDFLSTFIIFVANKLASKKNWRIQHLYPVGRSRLEPLGVLIFSVIIVISFFQVGQEAAKRLFWPAPEHKVPATIGKDAMAIMVFTIVCKLGCWVWCASNPNSSVQALAQDAMTDIVFNTVSLLMPAVGHWFDIWWLDPLGAFGLSIYVIVSWSSTAIEHIQKLCGAAADIEDYKTILYLAYRFAEPINKITALKTYHFGEKLVVEIDVVFDIEKYRLNFKDCHDLAESLQYALESLPMVERAFVHIDYMVGNYKGHLH</sequence>
<dbReference type="Gene3D" id="1.20.1510.10">
    <property type="entry name" value="Cation efflux protein transmembrane domain"/>
    <property type="match status" value="1"/>
</dbReference>
<proteinExistence type="predicted"/>
<feature type="transmembrane region" description="Helical" evidence="7">
    <location>
        <begin position="261"/>
        <end position="286"/>
    </location>
</feature>
<evidence type="ECO:0000256" key="7">
    <source>
        <dbReference type="SAM" id="Phobius"/>
    </source>
</evidence>
<dbReference type="Proteomes" id="UP000449547">
    <property type="component" value="Unassembled WGS sequence"/>
</dbReference>